<dbReference type="WBParaSite" id="GPLIN_000768000">
    <property type="protein sequence ID" value="GPLIN_000768000"/>
    <property type="gene ID" value="GPLIN_000768000"/>
</dbReference>
<sequence>MRRARGDVRMGVTGKISLESKDAKKSSASSDSAPSPSPSLPEVLFPPLPFPSADFVQHFSSSIYDHSKTDGPFGSYQQQHPFIGGGGHGTTTTTATEVGTFEGTDGTSRLSNSALNTVDSLHSRTFFSSRAELPPTMGVGGKLESLIRGQLRLANCVSGTFSSS</sequence>
<feature type="region of interest" description="Disordered" evidence="1">
    <location>
        <begin position="1"/>
        <end position="44"/>
    </location>
</feature>
<evidence type="ECO:0000313" key="3">
    <source>
        <dbReference type="WBParaSite" id="GPLIN_000768000"/>
    </source>
</evidence>
<reference evidence="2" key="1">
    <citation type="submission" date="2013-12" db="EMBL/GenBank/DDBJ databases">
        <authorList>
            <person name="Aslett M."/>
        </authorList>
    </citation>
    <scope>NUCLEOTIDE SEQUENCE [LARGE SCALE GENOMIC DNA]</scope>
    <source>
        <strain evidence="2">Lindley</strain>
    </source>
</reference>
<dbReference type="Proteomes" id="UP000050741">
    <property type="component" value="Unassembled WGS sequence"/>
</dbReference>
<protein>
    <submittedName>
        <fullName evidence="3">Uncharacterized protein</fullName>
    </submittedName>
</protein>
<name>A0A183C486_GLOPA</name>
<accession>A0A183C486</accession>
<dbReference type="AlphaFoldDB" id="A0A183C486"/>
<organism evidence="2 3">
    <name type="scientific">Globodera pallida</name>
    <name type="common">Potato cyst nematode worm</name>
    <name type="synonym">Heterodera pallida</name>
    <dbReference type="NCBI Taxonomy" id="36090"/>
    <lineage>
        <taxon>Eukaryota</taxon>
        <taxon>Metazoa</taxon>
        <taxon>Ecdysozoa</taxon>
        <taxon>Nematoda</taxon>
        <taxon>Chromadorea</taxon>
        <taxon>Rhabditida</taxon>
        <taxon>Tylenchina</taxon>
        <taxon>Tylenchomorpha</taxon>
        <taxon>Tylenchoidea</taxon>
        <taxon>Heteroderidae</taxon>
        <taxon>Heteroderinae</taxon>
        <taxon>Globodera</taxon>
    </lineage>
</organism>
<proteinExistence type="predicted"/>
<feature type="compositionally biased region" description="Low complexity" evidence="1">
    <location>
        <begin position="90"/>
        <end position="104"/>
    </location>
</feature>
<reference evidence="2" key="2">
    <citation type="submission" date="2014-05" db="EMBL/GenBank/DDBJ databases">
        <title>The genome and life-stage specific transcriptomes of Globodera pallida elucidate key aspects of plant parasitism by a cyst nematode.</title>
        <authorList>
            <person name="Cotton J.A."/>
            <person name="Lilley C.J."/>
            <person name="Jones L.M."/>
            <person name="Kikuchi T."/>
            <person name="Reid A.J."/>
            <person name="Thorpe P."/>
            <person name="Tsai I.J."/>
            <person name="Beasley H."/>
            <person name="Blok V."/>
            <person name="Cock P.J.A."/>
            <person name="Van den Akker S.E."/>
            <person name="Holroyd N."/>
            <person name="Hunt M."/>
            <person name="Mantelin S."/>
            <person name="Naghra H."/>
            <person name="Pain A."/>
            <person name="Palomares-Rius J.E."/>
            <person name="Zarowiecki M."/>
            <person name="Berriman M."/>
            <person name="Jones J.T."/>
            <person name="Urwin P.E."/>
        </authorList>
    </citation>
    <scope>NUCLEOTIDE SEQUENCE [LARGE SCALE GENOMIC DNA]</scope>
    <source>
        <strain evidence="2">Lindley</strain>
    </source>
</reference>
<reference evidence="3" key="3">
    <citation type="submission" date="2016-06" db="UniProtKB">
        <authorList>
            <consortium name="WormBaseParasite"/>
        </authorList>
    </citation>
    <scope>IDENTIFICATION</scope>
</reference>
<feature type="compositionally biased region" description="Pro residues" evidence="1">
    <location>
        <begin position="35"/>
        <end position="44"/>
    </location>
</feature>
<evidence type="ECO:0000313" key="2">
    <source>
        <dbReference type="Proteomes" id="UP000050741"/>
    </source>
</evidence>
<evidence type="ECO:0000256" key="1">
    <source>
        <dbReference type="SAM" id="MobiDB-lite"/>
    </source>
</evidence>
<feature type="region of interest" description="Disordered" evidence="1">
    <location>
        <begin position="70"/>
        <end position="106"/>
    </location>
</feature>
<keyword evidence="2" id="KW-1185">Reference proteome</keyword>